<feature type="domain" description="Helicase C-terminal" evidence="8">
    <location>
        <begin position="1630"/>
        <end position="1817"/>
    </location>
</feature>
<dbReference type="InterPro" id="IPR014001">
    <property type="entry name" value="Helicase_ATP-bd"/>
</dbReference>
<dbReference type="InterPro" id="IPR004179">
    <property type="entry name" value="Sec63-dom"/>
</dbReference>
<dbReference type="GO" id="GO:0016787">
    <property type="term" value="F:hydrolase activity"/>
    <property type="evidence" value="ECO:0007669"/>
    <property type="project" value="UniProtKB-KW"/>
</dbReference>
<dbReference type="GO" id="GO:0000393">
    <property type="term" value="P:spliceosomal conformational changes to generate catalytic conformation"/>
    <property type="evidence" value="ECO:0007669"/>
    <property type="project" value="UniProtKB-ARBA"/>
</dbReference>
<evidence type="ECO:0000259" key="8">
    <source>
        <dbReference type="PROSITE" id="PS51194"/>
    </source>
</evidence>
<feature type="region of interest" description="Disordered" evidence="6">
    <location>
        <begin position="51"/>
        <end position="85"/>
    </location>
</feature>
<keyword evidence="5" id="KW-0067">ATP-binding</keyword>
<dbReference type="InterPro" id="IPR036388">
    <property type="entry name" value="WH-like_DNA-bd_sf"/>
</dbReference>
<dbReference type="Pfam" id="PF00270">
    <property type="entry name" value="DEAD"/>
    <property type="match status" value="2"/>
</dbReference>
<dbReference type="EMBL" id="JANBUH010000036">
    <property type="protein sequence ID" value="KAJ2756095.1"/>
    <property type="molecule type" value="Genomic_DNA"/>
</dbReference>
<dbReference type="Pfam" id="PF18149">
    <property type="entry name" value="Helicase_PWI"/>
    <property type="match status" value="1"/>
</dbReference>
<dbReference type="InterPro" id="IPR036390">
    <property type="entry name" value="WH_DNA-bd_sf"/>
</dbReference>
<evidence type="ECO:0000256" key="4">
    <source>
        <dbReference type="ARBA" id="ARBA00022806"/>
    </source>
</evidence>
<dbReference type="GO" id="GO:0005682">
    <property type="term" value="C:U5 snRNP"/>
    <property type="evidence" value="ECO:0007669"/>
    <property type="project" value="UniProtKB-ARBA"/>
</dbReference>
<keyword evidence="3 9" id="KW-0378">Hydrolase</keyword>
<feature type="compositionally biased region" description="Low complexity" evidence="6">
    <location>
        <begin position="280"/>
        <end position="294"/>
    </location>
</feature>
<feature type="domain" description="Helicase ATP-binding" evidence="7">
    <location>
        <begin position="1381"/>
        <end position="1601"/>
    </location>
</feature>
<dbReference type="Proteomes" id="UP001140011">
    <property type="component" value="Unassembled WGS sequence"/>
</dbReference>
<feature type="domain" description="Helicase C-terminal" evidence="8">
    <location>
        <begin position="754"/>
        <end position="956"/>
    </location>
</feature>
<dbReference type="SMART" id="SM00973">
    <property type="entry name" value="Sec63"/>
    <property type="match status" value="2"/>
</dbReference>
<evidence type="ECO:0000256" key="6">
    <source>
        <dbReference type="SAM" id="MobiDB-lite"/>
    </source>
</evidence>
<dbReference type="Gene3D" id="1.10.3380.10">
    <property type="entry name" value="Sec63 N-terminal domain-like domain"/>
    <property type="match status" value="2"/>
</dbReference>
<feature type="compositionally biased region" description="Acidic residues" evidence="6">
    <location>
        <begin position="195"/>
        <end position="204"/>
    </location>
</feature>
<dbReference type="SMART" id="SM00490">
    <property type="entry name" value="HELICc"/>
    <property type="match status" value="2"/>
</dbReference>
<dbReference type="Pfam" id="PF02889">
    <property type="entry name" value="Sec63"/>
    <property type="match status" value="2"/>
</dbReference>
<dbReference type="Pfam" id="PF21188">
    <property type="entry name" value="BRR2_plug"/>
    <property type="match status" value="1"/>
</dbReference>
<evidence type="ECO:0000256" key="1">
    <source>
        <dbReference type="ARBA" id="ARBA00022737"/>
    </source>
</evidence>
<dbReference type="SUPFAM" id="SSF46785">
    <property type="entry name" value="Winged helix' DNA-binding domain"/>
    <property type="match status" value="2"/>
</dbReference>
<dbReference type="EC" id="3.6.4.13" evidence="9"/>
<reference evidence="9" key="1">
    <citation type="submission" date="2022-07" db="EMBL/GenBank/DDBJ databases">
        <title>Phylogenomic reconstructions and comparative analyses of Kickxellomycotina fungi.</title>
        <authorList>
            <person name="Reynolds N.K."/>
            <person name="Stajich J.E."/>
            <person name="Barry K."/>
            <person name="Grigoriev I.V."/>
            <person name="Crous P."/>
            <person name="Smith M.E."/>
        </authorList>
    </citation>
    <scope>NUCLEOTIDE SEQUENCE</scope>
    <source>
        <strain evidence="9">BCRC 34297</strain>
    </source>
</reference>
<keyword evidence="2" id="KW-0547">Nucleotide-binding</keyword>
<dbReference type="InterPro" id="IPR048863">
    <property type="entry name" value="BRR2_plug"/>
</dbReference>
<dbReference type="Gene3D" id="1.10.10.10">
    <property type="entry name" value="Winged helix-like DNA-binding domain superfamily/Winged helix DNA-binding domain"/>
    <property type="match status" value="2"/>
</dbReference>
<proteinExistence type="predicted"/>
<dbReference type="InterPro" id="IPR001650">
    <property type="entry name" value="Helicase_C-like"/>
</dbReference>
<dbReference type="SUPFAM" id="SSF52540">
    <property type="entry name" value="P-loop containing nucleoside triphosphate hydrolases"/>
    <property type="match status" value="4"/>
</dbReference>
<dbReference type="SUPFAM" id="SSF81296">
    <property type="entry name" value="E set domains"/>
    <property type="match status" value="1"/>
</dbReference>
<evidence type="ECO:0000256" key="3">
    <source>
        <dbReference type="ARBA" id="ARBA00022801"/>
    </source>
</evidence>
<evidence type="ECO:0000313" key="10">
    <source>
        <dbReference type="Proteomes" id="UP001140011"/>
    </source>
</evidence>
<dbReference type="Gene3D" id="1.10.150.20">
    <property type="entry name" value="5' to 3' exonuclease, C-terminal subdomain"/>
    <property type="match status" value="2"/>
</dbReference>
<dbReference type="GO" id="GO:0003676">
    <property type="term" value="F:nucleic acid binding"/>
    <property type="evidence" value="ECO:0007669"/>
    <property type="project" value="InterPro"/>
</dbReference>
<dbReference type="PANTHER" id="PTHR47961:SF4">
    <property type="entry name" value="ACTIVATING SIGNAL COINTEGRATOR 1 COMPLEX SUBUNIT 3"/>
    <property type="match status" value="1"/>
</dbReference>
<keyword evidence="10" id="KW-1185">Reference proteome</keyword>
<dbReference type="InterPro" id="IPR057842">
    <property type="entry name" value="WH_MER3"/>
</dbReference>
<dbReference type="FunFam" id="2.60.40.150:FF:000004">
    <property type="entry name" value="RNA helicase, activating signal cointegrator 1"/>
    <property type="match status" value="1"/>
</dbReference>
<dbReference type="FunFam" id="1.10.3380.10:FF:000002">
    <property type="entry name" value="Activating signal cointegrator 1 complex subunit 3"/>
    <property type="match status" value="1"/>
</dbReference>
<dbReference type="PROSITE" id="PS51194">
    <property type="entry name" value="HELICASE_CTER"/>
    <property type="match status" value="2"/>
</dbReference>
<name>A0A9W8LDI0_9FUNG</name>
<feature type="compositionally biased region" description="Acidic residues" evidence="6">
    <location>
        <begin position="216"/>
        <end position="252"/>
    </location>
</feature>
<dbReference type="OrthoDB" id="5575at2759"/>
<dbReference type="FunFam" id="1.10.10.10:FF:000024">
    <property type="entry name" value="U5 small nuclear ribonucleoprotein helicase"/>
    <property type="match status" value="1"/>
</dbReference>
<accession>A0A9W8LDI0</accession>
<feature type="compositionally biased region" description="Basic and acidic residues" evidence="6">
    <location>
        <begin position="262"/>
        <end position="279"/>
    </location>
</feature>
<organism evidence="9 10">
    <name type="scientific">Coemansia pectinata</name>
    <dbReference type="NCBI Taxonomy" id="1052879"/>
    <lineage>
        <taxon>Eukaryota</taxon>
        <taxon>Fungi</taxon>
        <taxon>Fungi incertae sedis</taxon>
        <taxon>Zoopagomycota</taxon>
        <taxon>Kickxellomycotina</taxon>
        <taxon>Kickxellomycetes</taxon>
        <taxon>Kickxellales</taxon>
        <taxon>Kickxellaceae</taxon>
        <taxon>Coemansia</taxon>
    </lineage>
</organism>
<dbReference type="Gene3D" id="2.60.40.150">
    <property type="entry name" value="C2 domain"/>
    <property type="match status" value="2"/>
</dbReference>
<evidence type="ECO:0000256" key="5">
    <source>
        <dbReference type="ARBA" id="ARBA00022840"/>
    </source>
</evidence>
<evidence type="ECO:0000259" key="7">
    <source>
        <dbReference type="PROSITE" id="PS51192"/>
    </source>
</evidence>
<dbReference type="FunFam" id="1.10.10.10:FF:000012">
    <property type="entry name" value="U5 small nuclear ribonucleoprotein helicase"/>
    <property type="match status" value="1"/>
</dbReference>
<feature type="domain" description="Helicase ATP-binding" evidence="7">
    <location>
        <begin position="541"/>
        <end position="724"/>
    </location>
</feature>
<evidence type="ECO:0000313" key="9">
    <source>
        <dbReference type="EMBL" id="KAJ2756095.1"/>
    </source>
</evidence>
<dbReference type="SMART" id="SM00487">
    <property type="entry name" value="DEXDc"/>
    <property type="match status" value="2"/>
</dbReference>
<dbReference type="Pfam" id="PF00271">
    <property type="entry name" value="Helicase_C"/>
    <property type="match status" value="1"/>
</dbReference>
<keyword evidence="4" id="KW-0347">Helicase</keyword>
<evidence type="ECO:0000256" key="2">
    <source>
        <dbReference type="ARBA" id="ARBA00022741"/>
    </source>
</evidence>
<dbReference type="FunFam" id="2.60.40.150:FF:000133">
    <property type="entry name" value="Pre-mRNA splicing helicase, putative"/>
    <property type="match status" value="1"/>
</dbReference>
<dbReference type="SUPFAM" id="SSF158702">
    <property type="entry name" value="Sec63 N-terminal domain-like"/>
    <property type="match status" value="2"/>
</dbReference>
<dbReference type="FunFam" id="3.40.50.300:FF:000102">
    <property type="entry name" value="RNA helicase, activating signal cointegrator 1"/>
    <property type="match status" value="1"/>
</dbReference>
<dbReference type="GO" id="GO:0003724">
    <property type="term" value="F:RNA helicase activity"/>
    <property type="evidence" value="ECO:0007669"/>
    <property type="project" value="UniProtKB-EC"/>
</dbReference>
<protein>
    <submittedName>
        <fullName evidence="9">Pre-mRNA splicing</fullName>
        <ecNumber evidence="9">3.6.4.13</ecNumber>
    </submittedName>
</protein>
<dbReference type="FunFam" id="3.40.50.300:FF:000062">
    <property type="entry name" value="U5 small nuclear ribonucleoprotein helicase"/>
    <property type="match status" value="1"/>
</dbReference>
<dbReference type="InterPro" id="IPR041094">
    <property type="entry name" value="Brr2_helicase_PWI"/>
</dbReference>
<dbReference type="PIRSF" id="PIRSF039073">
    <property type="entry name" value="BRR2"/>
    <property type="match status" value="1"/>
</dbReference>
<dbReference type="Gene3D" id="3.40.50.300">
    <property type="entry name" value="P-loop containing nucleotide triphosphate hydrolases"/>
    <property type="match status" value="5"/>
</dbReference>
<keyword evidence="1" id="KW-0677">Repeat</keyword>
<dbReference type="InterPro" id="IPR050474">
    <property type="entry name" value="Hel308_SKI2-like"/>
</dbReference>
<gene>
    <name evidence="9" type="primary">brr2</name>
    <name evidence="9" type="ORF">GGI19_001109</name>
</gene>
<sequence>MSEGFTEEHKKLYNYAGNANLVLTSDRPKGARRGERGKEIESLWGKIDRRSMGANVRATSPPKRAPEVTRQKSKRGPRPAFTDSLEATYQPQTLETKRIWELLLTLTRPFLGDQTLEVLYSAADEMLAILKTDDLREAEKRKQVEKLFGSSVSETEFSRFIQLARQITDFSVDHGEDMAVDGGDEDGVAVVFGGSEDEDDEGNADGEPARFVVDDGSSDDEAEEAEEERVEDDGGEPGAEEASEDEAVDDEAGGYRTVIHGYGEKNARQLNRRNEERTRPAAQATTHQQQPTDTAADETSDDAAVEKDSGPVRPSARSIDAFWLQRQVSKYYSDAVDVQQKTREALRLLSNRRLLGGELENELAEAFDYEHFDLVQTLVSSRELIVWCMRLARAESEADKEQVALVEEEMRELGLAWIIAARSGNNEVSEEAKPAETAASVAPAAEAALEKDFVPEQDIDLAELAFEQGGHLMTNEKWVPPLGAVKAMMDGYEEIRVPAPERLAPPGDDEPAVPISSIPQWAQAAFKGTTTLNRIQSRVYPTAFESDENMLICAPTGAGKTNCAALTMLRTIGQFRDAGGYIDVDAFKMVYIAPMKALVSEMARSFAQRLEPLGLKVAELTGDSQLTKQQITETQLIVTTPEKWDVVTRKGSEGSYTDLVRLVIVDEIHLLHDGRGPVLESVVCREMRRAEETRQVVRIVGLSATLPNYEDVAAFLRVRRDSGLFYFDARYRPCPLQLEFVGVSEKKAVRRAERMDQVCYEKVRRHAAVSQVLVFVQSRKDTVRTGQKLRDMAVAAGETGVFVKAGSSTSEVLREEAEATKDRGLKELLPFGIACHHAGMARVDRQMVEELFEAGHVKALVSTATLAWGVNLPAHAVIIKGTQVYRPEEGRWGELSPQDVLQMLGRAGRPQYDTEGEGVIITTHSELRYYLSLLSQQLPIESQLVSRLPDALNAEVAAGAVRSRADAVAWLGRTYLYVRMLRSPTLHGVTSIDSDPALVRRRNDLAHAAIVVLERSGLVRYERRGGEVLVTEAGRVAAYFYVGHRSVAAWRTELRAESGPMDVLQAFAHSDEFIQLAVRADERVEVARLAERVPVPVRDSADSPAAKAAVLVQAYVARLNLPGFALAADLAYVAAAAGRIFRALFELSKARGWARAAKEALSWARMVDRRTWAAESPLRQLGKACPPELLRSVERSPMPWARLADLNPAELAELLGAPRAGPLLHKLVHTVPRLGLRAHVQPLTRSLVRVSLRVTPDFAWNDAAHGVAERFWVCVEDASGAQLVHAEPLVISKAHAAEEHVVEFACTLADPLPPQYFVVVMSDRWVGADTRLAVSFRHLRLPERAPPPTALRDMQPMRDDDIERLLGVPQGLNAVQTQAFHALWGSDDSVLLAAAPGAGKTRAADLALLRFLGAEAERARAEGEDFVRRRAVYVAPFAALVRARAADWRRRLGALHGGTRFAVVSGGSDASADLRRMEDAHVILATPTAWDRLSRRWRQRQRHAVRDIGLFIADEVHWIGGAGLGAAADDAAAAGPSGAGDDAGADSVGDRLAAAYEAVVSRTRYMAAQLERPIRVVALAVPLANAKDVAAWIGATQVFNFHPAVRPVPLEIKIQASGVMHFASRMAALAAPTYRAVCESPQAAIVFVATRRQCRALAAELLTRAAADGLADRFAPQEAGEVPVGVKDAALREFLAKGVGYYHDAMAPGDRKAVADMFAKGLLRVLVASREACWALDAVVAHTVVIMGAERFVGREHRYADYSVPEVLQMMGRASTAQGQAKCVLMCMANKRDFYKKFLYEPLPVESRLDAQLHDLMNAEVVAKTIENKQDAVDYLTWTFLYRRLAQNPNYYGLQGTSHQQLSDYLSELIESTLGDLSAAKCVTVDEEDVDVTPTNLGMIAAYYQISYLTVEMFALSLAPKTKLRGVLDIVSAADEFDALPIRHREGGVLARIASRLPVPLPKAGDGEDSRWASPRVRTHLLLQAHFSRLALPADLAADQAWVLASVLPLLQAMVDVASSMGWLAPALAAMELSQMAVQAVWEGRDPLVKQVPHLASEKRVEMCKQMGVETVFDVMDMEDDDRSRLLDGLAPGQVAEVAEYVNRYPNIEVSFNVDENVEAGASVAVKLELDREWDEDDEKDVPGDVKAPFFPYSRAEGWWIVIAEPGAQTLLAVKRIAVGRHLATTLEFAAPEKVGSAKLKMFLMCDAYLGCDQEFDVELNVLPATDEDDDDDDEEL</sequence>
<dbReference type="Pfam" id="PF23445">
    <property type="entry name" value="WHD_SNRNP200"/>
    <property type="match status" value="2"/>
</dbReference>
<feature type="compositionally biased region" description="Acidic residues" evidence="6">
    <location>
        <begin position="178"/>
        <end position="187"/>
    </location>
</feature>
<dbReference type="InterPro" id="IPR014756">
    <property type="entry name" value="Ig_E-set"/>
</dbReference>
<dbReference type="PROSITE" id="PS51192">
    <property type="entry name" value="HELICASE_ATP_BIND_1"/>
    <property type="match status" value="2"/>
</dbReference>
<comment type="caution">
    <text evidence="9">The sequence shown here is derived from an EMBL/GenBank/DDBJ whole genome shotgun (WGS) entry which is preliminary data.</text>
</comment>
<dbReference type="PANTHER" id="PTHR47961">
    <property type="entry name" value="DNA POLYMERASE THETA, PUTATIVE (AFU_ORTHOLOGUE AFUA_1G05260)-RELATED"/>
    <property type="match status" value="1"/>
</dbReference>
<dbReference type="GO" id="GO:0005524">
    <property type="term" value="F:ATP binding"/>
    <property type="evidence" value="ECO:0007669"/>
    <property type="project" value="UniProtKB-KW"/>
</dbReference>
<dbReference type="InterPro" id="IPR011545">
    <property type="entry name" value="DEAD/DEAH_box_helicase_dom"/>
</dbReference>
<feature type="region of interest" description="Disordered" evidence="6">
    <location>
        <begin position="176"/>
        <end position="314"/>
    </location>
</feature>
<dbReference type="InterPro" id="IPR035892">
    <property type="entry name" value="C2_domain_sf"/>
</dbReference>
<dbReference type="FunFam" id="1.10.150.20:FF:000004">
    <property type="entry name" value="U5 small nuclear ribonucleoprotein helicase"/>
    <property type="match status" value="1"/>
</dbReference>
<dbReference type="InterPro" id="IPR027417">
    <property type="entry name" value="P-loop_NTPase"/>
</dbReference>
<dbReference type="CDD" id="cd18795">
    <property type="entry name" value="SF2_C_Ski2"/>
    <property type="match status" value="1"/>
</dbReference>